<evidence type="ECO:0000313" key="2">
    <source>
        <dbReference type="EMBL" id="CAB5240361.1"/>
    </source>
</evidence>
<sequence length="91" mass="10150">MSTAFTALIWWLVPLAGLLGALGYVLWVTKLQGKFQSDMTRSVGNFQRFQETFRDPAGVRVIDPKTGLVINRDEPPVPNIPLETENPTPHS</sequence>
<dbReference type="AlphaFoldDB" id="A0A6J7XU94"/>
<accession>A0A6J7XU94</accession>
<organism evidence="2">
    <name type="scientific">freshwater metagenome</name>
    <dbReference type="NCBI Taxonomy" id="449393"/>
    <lineage>
        <taxon>unclassified sequences</taxon>
        <taxon>metagenomes</taxon>
        <taxon>ecological metagenomes</taxon>
    </lineage>
</organism>
<protein>
    <submittedName>
        <fullName evidence="2">Unannotated protein</fullName>
    </submittedName>
</protein>
<evidence type="ECO:0000256" key="1">
    <source>
        <dbReference type="SAM" id="MobiDB-lite"/>
    </source>
</evidence>
<gene>
    <name evidence="2" type="ORF">UFOPK3554_00793</name>
</gene>
<feature type="region of interest" description="Disordered" evidence="1">
    <location>
        <begin position="72"/>
        <end position="91"/>
    </location>
</feature>
<proteinExistence type="predicted"/>
<dbReference type="EMBL" id="CAFBSG010000010">
    <property type="protein sequence ID" value="CAB5240361.1"/>
    <property type="molecule type" value="Genomic_DNA"/>
</dbReference>
<reference evidence="2" key="1">
    <citation type="submission" date="2020-05" db="EMBL/GenBank/DDBJ databases">
        <authorList>
            <person name="Chiriac C."/>
            <person name="Salcher M."/>
            <person name="Ghai R."/>
            <person name="Kavagutti S V."/>
        </authorList>
    </citation>
    <scope>NUCLEOTIDE SEQUENCE</scope>
</reference>
<name>A0A6J7XU94_9ZZZZ</name>